<dbReference type="InterPro" id="IPR011990">
    <property type="entry name" value="TPR-like_helical_dom_sf"/>
</dbReference>
<dbReference type="InterPro" id="IPR019734">
    <property type="entry name" value="TPR_rpt"/>
</dbReference>
<feature type="domain" description="Protein kinase" evidence="4">
    <location>
        <begin position="332"/>
        <end position="613"/>
    </location>
</feature>
<reference evidence="5 6" key="1">
    <citation type="journal article" date="2015" name="Sci. Rep.">
        <title>Genome of the facultative scuticociliatosis pathogen Pseudocohnilembus persalinus provides insight into its virulence through horizontal gene transfer.</title>
        <authorList>
            <person name="Xiong J."/>
            <person name="Wang G."/>
            <person name="Cheng J."/>
            <person name="Tian M."/>
            <person name="Pan X."/>
            <person name="Warren A."/>
            <person name="Jiang C."/>
            <person name="Yuan D."/>
            <person name="Miao W."/>
        </authorList>
    </citation>
    <scope>NUCLEOTIDE SEQUENCE [LARGE SCALE GENOMIC DNA]</scope>
    <source>
        <strain evidence="5">36N120E</strain>
    </source>
</reference>
<evidence type="ECO:0000256" key="3">
    <source>
        <dbReference type="SAM" id="MobiDB-lite"/>
    </source>
</evidence>
<accession>A0A0V0QU75</accession>
<feature type="compositionally biased region" description="Low complexity" evidence="3">
    <location>
        <begin position="1341"/>
        <end position="1350"/>
    </location>
</feature>
<dbReference type="Gene3D" id="1.10.510.10">
    <property type="entry name" value="Transferase(Phosphotransferase) domain 1"/>
    <property type="match status" value="1"/>
</dbReference>
<dbReference type="SUPFAM" id="SSF56112">
    <property type="entry name" value="Protein kinase-like (PK-like)"/>
    <property type="match status" value="1"/>
</dbReference>
<keyword evidence="1" id="KW-0802">TPR repeat</keyword>
<feature type="region of interest" description="Disordered" evidence="3">
    <location>
        <begin position="1373"/>
        <end position="1401"/>
    </location>
</feature>
<dbReference type="SMART" id="SM00220">
    <property type="entry name" value="S_TKc"/>
    <property type="match status" value="1"/>
</dbReference>
<evidence type="ECO:0000256" key="2">
    <source>
        <dbReference type="SAM" id="Coils"/>
    </source>
</evidence>
<keyword evidence="2" id="KW-0175">Coiled coil</keyword>
<feature type="coiled-coil region" evidence="2">
    <location>
        <begin position="587"/>
        <end position="614"/>
    </location>
</feature>
<dbReference type="PROSITE" id="PS50005">
    <property type="entry name" value="TPR"/>
    <property type="match status" value="1"/>
</dbReference>
<feature type="compositionally biased region" description="Basic residues" evidence="3">
    <location>
        <begin position="1382"/>
        <end position="1394"/>
    </location>
</feature>
<feature type="region of interest" description="Disordered" evidence="3">
    <location>
        <begin position="1339"/>
        <end position="1359"/>
    </location>
</feature>
<evidence type="ECO:0000256" key="1">
    <source>
        <dbReference type="PROSITE-ProRule" id="PRU00339"/>
    </source>
</evidence>
<gene>
    <name evidence="5" type="ORF">PPERSA_12724</name>
</gene>
<proteinExistence type="predicted"/>
<sequence length="1943" mass="229980">MDQKNGDFNDIDCDSIKILPYQKKGILKNVNSNANFGEKEKQKDMNFPQFKIKKKCKIQLPSSKNLETEDESDYGDQQNKGKKAVENKNKNENITNQKCILTKVLQENWISKINNKFKNNYPSTDNINDQRKNSLVTVQRKSENQSLISSNSEDSEKIVQLYKNEFQLDKQQQLQKQQQYQQKNFQKNKRKRKSWIKIKEIRQGVNDMSNKISEIRHQFHENAKEKFNDLKNLYRQRLEEQLEKSQLQILGGVGIGLGKKTSFLSISQIELQNLGNQPLEIIQHDLQNGKKMVKQYINTVIGIIPPNIRIKKLFFGDSYLKLLEKYNQYQQFLNFKELGKGAFGVVVEHCDLITRVRYAKKIISDTAEFEMEKQTMKKLEKLFGKQQLQEFVALLVKTDEEEKSLFYEKGMCSLGDFSQARNDLHIYWFDRPQEVIYIGLQIYDYIMRLYSKGCFHSDLKLVNIIIIKDKILQKLYLKLIDMGCAQFQYQEIQGYTPFFFPPNQLTFSSKEQRLKAELYQLGRTLQELMYSSVKKIEEQNLGNLISVQKKQELRKNIRLNNKENIKKCLQKLRVYYCKDLCDFVEILLDLDSDIKDIEQKMNNLKQKCKQDYIDDQERIGEEIEHSKCLEFSQQAQRANEQVFQSLLIDAQNRQDSGSPLEKISAIEMGREEELCELLENNFDQAIQEVFKKKSFFNYCYILLEKVFRMNIQQQKEQIKEIYQKLIEYNSKNNHVFRAKIYSYMGQQFNDLTYLYKAEEIITGLLMNHLNNITYKEMKQAKKELAEIYLQFGTLFMKQNEIDKAEKYFLKEKESREEYQLNENNRKYANILYNLAEIQGIKKKYDQKLVLLRQYMEIYATNSYEIDENFVKGVGSIGATYFLIGNMDLQAEYLKEYLILMKLLHRNLKDENYKQRCRYMVKWYKKLVLQKYSEQHDQGEDFCSYYRNEEVIHYKIGQIVQQQWVSQGEQFFFYKLYNLANVYIEIANDLLSFLENQEEIRVQNLDKIKTIKNVQQGLDREDIYEISLASYKTALNENLFQNGHYQLKERVFLIKQICQIYKTNKKFEEGIDFLQREMMNISFDDKVIKQKFELELKYLIGEFQFYLGQNQQSFNQFQEIQNSIQQKFMDKNKSSKFQYKQDEILEDISEKNSEHQYLNNDNKNGIEEFYNSSLECVCKQDNESILDKNSSSFIQQDFSLYDNEYYNKLNQMISIILDEIKLRMKIVEDQEKQYKQQQIKLEKKQKLEIKQGSKEEQAEIKKLNKSIKRSNLQIRVNNQRLKSFNGGLERGREKGEAIQDTIIFGQISRNFVRKVKKQDSNKQKQIHSFKKQKLIEIEKKLSSSNQGSSSVKKNDNKKISRKVSNLQKLFQFFKGSDTNNNSKNKKLKKQRSRSMQKKEYNLNNLLKSGVSIQKNSSSKEKKKVLLKFNQSQVREWEKKVFESNLKENLFDNNDKVNNYTQNNGDDDNDNNNNVQNFQFRGRRRRKSLTALNSIQKQQDNIGISNGKIEQQKQSEQLIYTENKIDLQGDEQKNAVMGKSQIINDFQHNNSIQNNENWLNLNLDYYVLKAKNENYKTNLNINDINNLNNINNNIVNKNNNNISENQSCIYSKHINFGDSQYFSEYSEFGETEKNDFSSVQQIKYGYGDSDSDDQCLYSESSLTGELTNNSSSSGSEIYNSNQFSEKNQIISKSINNINSFNYSNNKYSDSDTQGDDTSINLVKNFKSDDNEENKSNNDLDGLEQDEYKIQIQQQQQETANSANITLQRQFKRKISLNLNQNVNQNFVGKMYEGQQFLGVNNENQLNNQSKFLNGSGYNSPLAYPVSVRNDENRSFLNLDNSNFEQNQQWQIDNFEINASRKTDKSLIDYANQITVTNKRKYYQLNHQEIIIQNSMNSFIDNDINYYENNNDNISKNNDNKEFNKENIKDRNSIDKHLEYQYEKYM</sequence>
<dbReference type="PROSITE" id="PS50011">
    <property type="entry name" value="PROTEIN_KINASE_DOM"/>
    <property type="match status" value="1"/>
</dbReference>
<evidence type="ECO:0000313" key="5">
    <source>
        <dbReference type="EMBL" id="KRX05546.1"/>
    </source>
</evidence>
<dbReference type="InterPro" id="IPR008271">
    <property type="entry name" value="Ser/Thr_kinase_AS"/>
</dbReference>
<feature type="coiled-coil region" evidence="2">
    <location>
        <begin position="1216"/>
        <end position="1272"/>
    </location>
</feature>
<dbReference type="Gene3D" id="3.30.200.20">
    <property type="entry name" value="Phosphorylase Kinase, domain 1"/>
    <property type="match status" value="1"/>
</dbReference>
<dbReference type="InParanoid" id="A0A0V0QU75"/>
<keyword evidence="6" id="KW-1185">Reference proteome</keyword>
<evidence type="ECO:0000259" key="4">
    <source>
        <dbReference type="PROSITE" id="PS50011"/>
    </source>
</evidence>
<dbReference type="GO" id="GO:0005524">
    <property type="term" value="F:ATP binding"/>
    <property type="evidence" value="ECO:0007669"/>
    <property type="project" value="InterPro"/>
</dbReference>
<dbReference type="GO" id="GO:0004672">
    <property type="term" value="F:protein kinase activity"/>
    <property type="evidence" value="ECO:0007669"/>
    <property type="project" value="InterPro"/>
</dbReference>
<feature type="region of interest" description="Disordered" evidence="3">
    <location>
        <begin position="1450"/>
        <end position="1481"/>
    </location>
</feature>
<organism evidence="5 6">
    <name type="scientific">Pseudocohnilembus persalinus</name>
    <name type="common">Ciliate</name>
    <dbReference type="NCBI Taxonomy" id="266149"/>
    <lineage>
        <taxon>Eukaryota</taxon>
        <taxon>Sar</taxon>
        <taxon>Alveolata</taxon>
        <taxon>Ciliophora</taxon>
        <taxon>Intramacronucleata</taxon>
        <taxon>Oligohymenophorea</taxon>
        <taxon>Scuticociliatia</taxon>
        <taxon>Philasterida</taxon>
        <taxon>Pseudocohnilembidae</taxon>
        <taxon>Pseudocohnilembus</taxon>
    </lineage>
</organism>
<feature type="repeat" description="TPR" evidence="1">
    <location>
        <begin position="785"/>
        <end position="818"/>
    </location>
</feature>
<keyword evidence="5" id="KW-0808">Transferase</keyword>
<dbReference type="PROSITE" id="PS00108">
    <property type="entry name" value="PROTEIN_KINASE_ST"/>
    <property type="match status" value="1"/>
</dbReference>
<dbReference type="InterPro" id="IPR000719">
    <property type="entry name" value="Prot_kinase_dom"/>
</dbReference>
<dbReference type="Proteomes" id="UP000054937">
    <property type="component" value="Unassembled WGS sequence"/>
</dbReference>
<dbReference type="EMBL" id="LDAU01000106">
    <property type="protein sequence ID" value="KRX05546.1"/>
    <property type="molecule type" value="Genomic_DNA"/>
</dbReference>
<dbReference type="InterPro" id="IPR011009">
    <property type="entry name" value="Kinase-like_dom_sf"/>
</dbReference>
<protein>
    <submittedName>
        <fullName evidence="5">Protein kinase-like domain</fullName>
    </submittedName>
</protein>
<feature type="region of interest" description="Disordered" evidence="3">
    <location>
        <begin position="63"/>
        <end position="89"/>
    </location>
</feature>
<comment type="caution">
    <text evidence="5">The sequence shown here is derived from an EMBL/GenBank/DDBJ whole genome shotgun (WGS) entry which is preliminary data.</text>
</comment>
<evidence type="ECO:0000313" key="6">
    <source>
        <dbReference type="Proteomes" id="UP000054937"/>
    </source>
</evidence>
<feature type="compositionally biased region" description="Basic and acidic residues" evidence="3">
    <location>
        <begin position="1723"/>
        <end position="1735"/>
    </location>
</feature>
<feature type="region of interest" description="Disordered" evidence="3">
    <location>
        <begin position="1706"/>
        <end position="1739"/>
    </location>
</feature>
<dbReference type="Gene3D" id="1.25.40.10">
    <property type="entry name" value="Tetratricopeptide repeat domain"/>
    <property type="match status" value="1"/>
</dbReference>
<feature type="coiled-coil region" evidence="2">
    <location>
        <begin position="668"/>
        <end position="731"/>
    </location>
</feature>
<keyword evidence="5" id="KW-0418">Kinase</keyword>
<name>A0A0V0QU75_PSEPJ</name>